<proteinExistence type="inferred from homology"/>
<dbReference type="InterPro" id="IPR004812">
    <property type="entry name" value="Efflux_drug-R_Bcr/CmlA"/>
</dbReference>
<comment type="similarity">
    <text evidence="2 8">Belongs to the major facilitator superfamily. Bcr/CmlA family.</text>
</comment>
<name>A0A0R1LER5_9LACO</name>
<evidence type="ECO:0000256" key="5">
    <source>
        <dbReference type="ARBA" id="ARBA00022692"/>
    </source>
</evidence>
<dbReference type="Pfam" id="PF07690">
    <property type="entry name" value="MFS_1"/>
    <property type="match status" value="1"/>
</dbReference>
<feature type="transmembrane region" description="Helical" evidence="8">
    <location>
        <begin position="77"/>
        <end position="99"/>
    </location>
</feature>
<keyword evidence="4 8" id="KW-1003">Cell membrane</keyword>
<protein>
    <recommendedName>
        <fullName evidence="8">Bcr/CflA family efflux transporter</fullName>
    </recommendedName>
</protein>
<dbReference type="GO" id="GO:1990961">
    <property type="term" value="P:xenobiotic detoxification by transmembrane export across the plasma membrane"/>
    <property type="evidence" value="ECO:0007669"/>
    <property type="project" value="InterPro"/>
</dbReference>
<evidence type="ECO:0000256" key="7">
    <source>
        <dbReference type="ARBA" id="ARBA00023136"/>
    </source>
</evidence>
<dbReference type="Gene3D" id="1.20.1720.10">
    <property type="entry name" value="Multidrug resistance protein D"/>
    <property type="match status" value="1"/>
</dbReference>
<evidence type="ECO:0000313" key="11">
    <source>
        <dbReference type="Proteomes" id="UP000051955"/>
    </source>
</evidence>
<dbReference type="AlphaFoldDB" id="A0A0R1LER5"/>
<evidence type="ECO:0000313" key="10">
    <source>
        <dbReference type="EMBL" id="KRK94310.1"/>
    </source>
</evidence>
<evidence type="ECO:0000256" key="4">
    <source>
        <dbReference type="ARBA" id="ARBA00022475"/>
    </source>
</evidence>
<dbReference type="PATRIC" id="fig|1423715.3.peg.283"/>
<evidence type="ECO:0000256" key="8">
    <source>
        <dbReference type="RuleBase" id="RU365088"/>
    </source>
</evidence>
<evidence type="ECO:0000256" key="2">
    <source>
        <dbReference type="ARBA" id="ARBA00006236"/>
    </source>
</evidence>
<feature type="transmembrane region" description="Helical" evidence="8">
    <location>
        <begin position="278"/>
        <end position="297"/>
    </location>
</feature>
<dbReference type="PROSITE" id="PS50850">
    <property type="entry name" value="MFS"/>
    <property type="match status" value="1"/>
</dbReference>
<dbReference type="EMBL" id="AZDV01000026">
    <property type="protein sequence ID" value="KRK94310.1"/>
    <property type="molecule type" value="Genomic_DNA"/>
</dbReference>
<dbReference type="SUPFAM" id="SSF103473">
    <property type="entry name" value="MFS general substrate transporter"/>
    <property type="match status" value="1"/>
</dbReference>
<organism evidence="10 11">
    <name type="scientific">Levilactobacillus acidifarinae DSM 19394 = JCM 15949</name>
    <dbReference type="NCBI Taxonomy" id="1423715"/>
    <lineage>
        <taxon>Bacteria</taxon>
        <taxon>Bacillati</taxon>
        <taxon>Bacillota</taxon>
        <taxon>Bacilli</taxon>
        <taxon>Lactobacillales</taxon>
        <taxon>Lactobacillaceae</taxon>
        <taxon>Levilactobacillus</taxon>
    </lineage>
</organism>
<dbReference type="STRING" id="1423715.FD25_GL000269"/>
<keyword evidence="7 8" id="KW-0472">Membrane</keyword>
<keyword evidence="11" id="KW-1185">Reference proteome</keyword>
<keyword evidence="3 8" id="KW-0813">Transport</keyword>
<feature type="domain" description="Major facilitator superfamily (MFS) profile" evidence="9">
    <location>
        <begin position="10"/>
        <end position="402"/>
    </location>
</feature>
<feature type="transmembrane region" description="Helical" evidence="8">
    <location>
        <begin position="243"/>
        <end position="266"/>
    </location>
</feature>
<dbReference type="CDD" id="cd17320">
    <property type="entry name" value="MFS_MdfA_MDR_like"/>
    <property type="match status" value="1"/>
</dbReference>
<feature type="transmembrane region" description="Helical" evidence="8">
    <location>
        <begin position="48"/>
        <end position="65"/>
    </location>
</feature>
<dbReference type="GO" id="GO:0005886">
    <property type="term" value="C:plasma membrane"/>
    <property type="evidence" value="ECO:0007669"/>
    <property type="project" value="UniProtKB-SubCell"/>
</dbReference>
<feature type="transmembrane region" description="Helical" evidence="8">
    <location>
        <begin position="368"/>
        <end position="386"/>
    </location>
</feature>
<dbReference type="PANTHER" id="PTHR43124:SF3">
    <property type="entry name" value="CHLORAMPHENICOL EFFLUX PUMP RV0191"/>
    <property type="match status" value="1"/>
</dbReference>
<dbReference type="GO" id="GO:0042910">
    <property type="term" value="F:xenobiotic transmembrane transporter activity"/>
    <property type="evidence" value="ECO:0007669"/>
    <property type="project" value="InterPro"/>
</dbReference>
<feature type="transmembrane region" description="Helical" evidence="8">
    <location>
        <begin position="303"/>
        <end position="324"/>
    </location>
</feature>
<dbReference type="Proteomes" id="UP000051955">
    <property type="component" value="Unassembled WGS sequence"/>
</dbReference>
<feature type="transmembrane region" description="Helical" evidence="8">
    <location>
        <begin position="162"/>
        <end position="182"/>
    </location>
</feature>
<dbReference type="OrthoDB" id="9816041at2"/>
<keyword evidence="6 8" id="KW-1133">Transmembrane helix</keyword>
<evidence type="ECO:0000256" key="1">
    <source>
        <dbReference type="ARBA" id="ARBA00004651"/>
    </source>
</evidence>
<dbReference type="RefSeq" id="WP_057803144.1">
    <property type="nucleotide sequence ID" value="NZ_AZDV01000026.1"/>
</dbReference>
<dbReference type="InterPro" id="IPR020846">
    <property type="entry name" value="MFS_dom"/>
</dbReference>
<reference evidence="10 11" key="1">
    <citation type="journal article" date="2015" name="Genome Announc.">
        <title>Expanding the biotechnology potential of lactobacilli through comparative genomics of 213 strains and associated genera.</title>
        <authorList>
            <person name="Sun Z."/>
            <person name="Harris H.M."/>
            <person name="McCann A."/>
            <person name="Guo C."/>
            <person name="Argimon S."/>
            <person name="Zhang W."/>
            <person name="Yang X."/>
            <person name="Jeffery I.B."/>
            <person name="Cooney J.C."/>
            <person name="Kagawa T.F."/>
            <person name="Liu W."/>
            <person name="Song Y."/>
            <person name="Salvetti E."/>
            <person name="Wrobel A."/>
            <person name="Rasinkangas P."/>
            <person name="Parkhill J."/>
            <person name="Rea M.C."/>
            <person name="O'Sullivan O."/>
            <person name="Ritari J."/>
            <person name="Douillard F.P."/>
            <person name="Paul Ross R."/>
            <person name="Yang R."/>
            <person name="Briner A.E."/>
            <person name="Felis G.E."/>
            <person name="de Vos W.M."/>
            <person name="Barrangou R."/>
            <person name="Klaenhammer T.R."/>
            <person name="Caufield P.W."/>
            <person name="Cui Y."/>
            <person name="Zhang H."/>
            <person name="O'Toole P.W."/>
        </authorList>
    </citation>
    <scope>NUCLEOTIDE SEQUENCE [LARGE SCALE GENOMIC DNA]</scope>
    <source>
        <strain evidence="10 11">DSM 19394</strain>
    </source>
</reference>
<accession>A0A0R1LER5</accession>
<comment type="caution">
    <text evidence="10">The sequence shown here is derived from an EMBL/GenBank/DDBJ whole genome shotgun (WGS) entry which is preliminary data.</text>
</comment>
<dbReference type="InterPro" id="IPR011701">
    <property type="entry name" value="MFS"/>
</dbReference>
<evidence type="ECO:0000259" key="9">
    <source>
        <dbReference type="PROSITE" id="PS50850"/>
    </source>
</evidence>
<dbReference type="NCBIfam" id="TIGR00710">
    <property type="entry name" value="efflux_Bcr_CflA"/>
    <property type="match status" value="1"/>
</dbReference>
<evidence type="ECO:0000256" key="6">
    <source>
        <dbReference type="ARBA" id="ARBA00022989"/>
    </source>
</evidence>
<keyword evidence="5 8" id="KW-0812">Transmembrane</keyword>
<dbReference type="PANTHER" id="PTHR43124">
    <property type="entry name" value="PURINE EFFLUX PUMP PBUE"/>
    <property type="match status" value="1"/>
</dbReference>
<dbReference type="InterPro" id="IPR050189">
    <property type="entry name" value="MFS_Efflux_Transporters"/>
</dbReference>
<gene>
    <name evidence="10" type="ORF">FD25_GL000269</name>
</gene>
<sequence>MRNVQKKAPTRLLIIVLVGFPQISESIFTPVLPALSQAMAVSASQIQWTMSSYFVAFAVGVLWWGQLADRIGRRPAMLGGVGLYLLGNLGLLLSPSFGWLLGFRLLQAFGASAGSVVTQTIMRESFTGIVGARIFAQTSAAMALAPALGPLIGGLMQTLGGYSAVFGTLVVMASAVLSYSALRLPETRPSQVAPATSRQWPIVQRLLGDPVVWGYGILIGGINGILFSYYAEAPFIFETHFQFSALAYGALGLSIAAASLSGALLVSRLLNRWTPEQIIVGGLLLSCGAALLLWVAAAWDLAFGMVGGFFLVFLGLNIALPNALNRALIGYEAVMGSASGWFRLGYYLLVSALTYGMSLLHSVSIQRLPLYCLVLCVGMGCAYGGLVQRTQARRQGVTDATN</sequence>
<feature type="transmembrane region" description="Helical" evidence="8">
    <location>
        <begin position="212"/>
        <end position="231"/>
    </location>
</feature>
<dbReference type="PRINTS" id="PR01036">
    <property type="entry name" value="TCRTETB"/>
</dbReference>
<dbReference type="InterPro" id="IPR036259">
    <property type="entry name" value="MFS_trans_sf"/>
</dbReference>
<evidence type="ECO:0000256" key="3">
    <source>
        <dbReference type="ARBA" id="ARBA00022448"/>
    </source>
</evidence>
<comment type="subcellular location">
    <subcellularLocation>
        <location evidence="1 8">Cell membrane</location>
        <topology evidence="1 8">Multi-pass membrane protein</topology>
    </subcellularLocation>
</comment>
<comment type="caution">
    <text evidence="8">Lacks conserved residue(s) required for the propagation of feature annotation.</text>
</comment>